<evidence type="ECO:0000256" key="4">
    <source>
        <dbReference type="ARBA" id="ARBA00012425"/>
    </source>
</evidence>
<evidence type="ECO:0000256" key="9">
    <source>
        <dbReference type="ARBA" id="ARBA00022741"/>
    </source>
</evidence>
<dbReference type="AlphaFoldDB" id="A0A0V1PZG4"/>
<keyword evidence="14" id="KW-0010">Activator</keyword>
<keyword evidence="24" id="KW-1185">Reference proteome</keyword>
<sequence length="471" mass="53956">MNPGYNPGNVNHIASHSNRTKNGVPTIPQPALMALNAILTIGPYKHRKDLIRESVLSKYQIIGYIAAGTYGKVYKAKSKTNGNLNSNSALMNDNVISIGNNQKETGPQKTNNEMTEDKNQLFAIKKFKSDNHLNKNNHDINGNEVIHYTGISQSAIREMSLCRELSNKNITKVVDILLENKSIYMVFEYCEHDLLQIIQYHSHPDVKPIPDFTIKSITWQILNGVTFLHKNWIFHRDLKPANIMVSSSGVVKIGDLGLARKFNNPLQSLYTGDKVVVTIWYRAPELLLGARHYTPSIDLWAVGCILAELLSLRPIFKGEEAKIDMNNRKLVPFQKNQLQKIIEILGTPTTRTWPTITKYPEYSAFQQHFTTTYPQNLTSWYKLIGRTNKQCLNLLKCLLEYDPTIRITADDGLTHAFFLELPKMSENAFEGLNQKYPKRRIYTHENDIMSNLQHGNKRHGYDDNMTRKRQR</sequence>
<dbReference type="GO" id="GO:0046872">
    <property type="term" value="F:metal ion binding"/>
    <property type="evidence" value="ECO:0007669"/>
    <property type="project" value="UniProtKB-KW"/>
</dbReference>
<dbReference type="Pfam" id="PF00069">
    <property type="entry name" value="Pkinase"/>
    <property type="match status" value="1"/>
</dbReference>
<evidence type="ECO:0000256" key="2">
    <source>
        <dbReference type="ARBA" id="ARBA00006485"/>
    </source>
</evidence>
<dbReference type="InterPro" id="IPR008271">
    <property type="entry name" value="Ser/Thr_kinase_AS"/>
</dbReference>
<feature type="region of interest" description="Disordered" evidence="21">
    <location>
        <begin position="452"/>
        <end position="471"/>
    </location>
</feature>
<feature type="compositionally biased region" description="Polar residues" evidence="21">
    <location>
        <begin position="8"/>
        <end position="22"/>
    </location>
</feature>
<dbReference type="InterPro" id="IPR011009">
    <property type="entry name" value="Kinase-like_dom_sf"/>
</dbReference>
<evidence type="ECO:0000256" key="15">
    <source>
        <dbReference type="ARBA" id="ARBA00023163"/>
    </source>
</evidence>
<keyword evidence="8" id="KW-0479">Metal-binding</keyword>
<evidence type="ECO:0000256" key="10">
    <source>
        <dbReference type="ARBA" id="ARBA00022777"/>
    </source>
</evidence>
<keyword evidence="15" id="KW-0804">Transcription</keyword>
<dbReference type="PANTHER" id="PTHR24056">
    <property type="entry name" value="CELL DIVISION PROTEIN KINASE"/>
    <property type="match status" value="1"/>
</dbReference>
<evidence type="ECO:0000256" key="6">
    <source>
        <dbReference type="ARBA" id="ARBA00022527"/>
    </source>
</evidence>
<comment type="catalytic activity">
    <reaction evidence="19">
        <text>L-seryl-[protein] + ATP = O-phospho-L-seryl-[protein] + ADP + H(+)</text>
        <dbReference type="Rhea" id="RHEA:17989"/>
        <dbReference type="Rhea" id="RHEA-COMP:9863"/>
        <dbReference type="Rhea" id="RHEA-COMP:11604"/>
        <dbReference type="ChEBI" id="CHEBI:15378"/>
        <dbReference type="ChEBI" id="CHEBI:29999"/>
        <dbReference type="ChEBI" id="CHEBI:30616"/>
        <dbReference type="ChEBI" id="CHEBI:83421"/>
        <dbReference type="ChEBI" id="CHEBI:456216"/>
        <dbReference type="EC" id="2.7.11.22"/>
    </reaction>
</comment>
<gene>
    <name evidence="23" type="ORF">AC631_02585</name>
</gene>
<dbReference type="RefSeq" id="XP_015467747.1">
    <property type="nucleotide sequence ID" value="XM_015611415.1"/>
</dbReference>
<dbReference type="GO" id="GO:0016592">
    <property type="term" value="C:mediator complex"/>
    <property type="evidence" value="ECO:0007669"/>
    <property type="project" value="TreeGrafter"/>
</dbReference>
<keyword evidence="7" id="KW-0808">Transferase</keyword>
<keyword evidence="5" id="KW-0678">Repressor</keyword>
<dbReference type="EC" id="2.7.11.22" evidence="4"/>
<keyword evidence="10 23" id="KW-0418">Kinase</keyword>
<dbReference type="PROSITE" id="PS50011">
    <property type="entry name" value="PROTEIN_KINASE_DOM"/>
    <property type="match status" value="1"/>
</dbReference>
<organism evidence="23 24">
    <name type="scientific">Debaryomyces fabryi</name>
    <dbReference type="NCBI Taxonomy" id="58627"/>
    <lineage>
        <taxon>Eukaryota</taxon>
        <taxon>Fungi</taxon>
        <taxon>Dikarya</taxon>
        <taxon>Ascomycota</taxon>
        <taxon>Saccharomycotina</taxon>
        <taxon>Pichiomycetes</taxon>
        <taxon>Debaryomycetaceae</taxon>
        <taxon>Debaryomyces</taxon>
    </lineage>
</organism>
<feature type="compositionally biased region" description="Basic and acidic residues" evidence="21">
    <location>
        <begin position="459"/>
        <end position="471"/>
    </location>
</feature>
<evidence type="ECO:0000256" key="12">
    <source>
        <dbReference type="ARBA" id="ARBA00022842"/>
    </source>
</evidence>
<dbReference type="Gene3D" id="1.10.510.10">
    <property type="entry name" value="Transferase(Phosphotransferase) domain 1"/>
    <property type="match status" value="1"/>
</dbReference>
<evidence type="ECO:0000256" key="14">
    <source>
        <dbReference type="ARBA" id="ARBA00023159"/>
    </source>
</evidence>
<dbReference type="GO" id="GO:0005524">
    <property type="term" value="F:ATP binding"/>
    <property type="evidence" value="ECO:0007669"/>
    <property type="project" value="UniProtKB-KW"/>
</dbReference>
<evidence type="ECO:0000256" key="19">
    <source>
        <dbReference type="ARBA" id="ARBA00048367"/>
    </source>
</evidence>
<dbReference type="SUPFAM" id="SSF56112">
    <property type="entry name" value="Protein kinase-like (PK-like)"/>
    <property type="match status" value="1"/>
</dbReference>
<keyword evidence="13" id="KW-0805">Transcription regulation</keyword>
<evidence type="ECO:0000259" key="22">
    <source>
        <dbReference type="PROSITE" id="PS50011"/>
    </source>
</evidence>
<comment type="catalytic activity">
    <reaction evidence="18">
        <text>L-threonyl-[protein] + ATP = O-phospho-L-threonyl-[protein] + ADP + H(+)</text>
        <dbReference type="Rhea" id="RHEA:46608"/>
        <dbReference type="Rhea" id="RHEA-COMP:11060"/>
        <dbReference type="Rhea" id="RHEA-COMP:11605"/>
        <dbReference type="ChEBI" id="CHEBI:15378"/>
        <dbReference type="ChEBI" id="CHEBI:30013"/>
        <dbReference type="ChEBI" id="CHEBI:30616"/>
        <dbReference type="ChEBI" id="CHEBI:61977"/>
        <dbReference type="ChEBI" id="CHEBI:456216"/>
        <dbReference type="EC" id="2.7.11.22"/>
    </reaction>
</comment>
<dbReference type="InterPro" id="IPR000719">
    <property type="entry name" value="Prot_kinase_dom"/>
</dbReference>
<dbReference type="PANTHER" id="PTHR24056:SF495">
    <property type="entry name" value="CYCLIN-DEPENDENT KINASE 8-RELATED"/>
    <property type="match status" value="1"/>
</dbReference>
<reference evidence="23 24" key="1">
    <citation type="submission" date="2015-11" db="EMBL/GenBank/DDBJ databases">
        <title>The genome of Debaryomyces fabryi.</title>
        <authorList>
            <person name="Tafer H."/>
            <person name="Lopandic K."/>
        </authorList>
    </citation>
    <scope>NUCLEOTIDE SEQUENCE [LARGE SCALE GENOMIC DNA]</scope>
    <source>
        <strain evidence="23 24">CBS 789</strain>
    </source>
</reference>
<feature type="region of interest" description="Disordered" evidence="21">
    <location>
        <begin position="1"/>
        <end position="22"/>
    </location>
</feature>
<evidence type="ECO:0000256" key="3">
    <source>
        <dbReference type="ARBA" id="ARBA00012409"/>
    </source>
</evidence>
<evidence type="ECO:0000256" key="8">
    <source>
        <dbReference type="ARBA" id="ARBA00022723"/>
    </source>
</evidence>
<dbReference type="PROSITE" id="PS00108">
    <property type="entry name" value="PROTEIN_KINASE_ST"/>
    <property type="match status" value="1"/>
</dbReference>
<evidence type="ECO:0000313" key="23">
    <source>
        <dbReference type="EMBL" id="KSA01645.1"/>
    </source>
</evidence>
<evidence type="ECO:0000256" key="17">
    <source>
        <dbReference type="ARBA" id="ARBA00041823"/>
    </source>
</evidence>
<comment type="similarity">
    <text evidence="2">Belongs to the protein kinase superfamily. CMGC Ser/Thr protein kinase family. CDC2/CDKX subfamily.</text>
</comment>
<name>A0A0V1PZG4_9ASCO</name>
<dbReference type="CDD" id="cd07842">
    <property type="entry name" value="STKc_CDK8_like"/>
    <property type="match status" value="1"/>
</dbReference>
<proteinExistence type="inferred from homology"/>
<dbReference type="GeneID" id="26839594"/>
<accession>A0A0V1PZG4</accession>
<dbReference type="GO" id="GO:0008353">
    <property type="term" value="F:RNA polymerase II CTD heptapeptide repeat kinase activity"/>
    <property type="evidence" value="ECO:0007669"/>
    <property type="project" value="UniProtKB-EC"/>
</dbReference>
<dbReference type="GO" id="GO:0004693">
    <property type="term" value="F:cyclin-dependent protein serine/threonine kinase activity"/>
    <property type="evidence" value="ECO:0007669"/>
    <property type="project" value="UniProtKB-EC"/>
</dbReference>
<evidence type="ECO:0000256" key="1">
    <source>
        <dbReference type="ARBA" id="ARBA00004123"/>
    </source>
</evidence>
<evidence type="ECO:0000256" key="11">
    <source>
        <dbReference type="ARBA" id="ARBA00022840"/>
    </source>
</evidence>
<dbReference type="Gene3D" id="3.30.200.20">
    <property type="entry name" value="Phosphorylase Kinase, domain 1"/>
    <property type="match status" value="1"/>
</dbReference>
<keyword evidence="16" id="KW-0539">Nucleus</keyword>
<evidence type="ECO:0000256" key="13">
    <source>
        <dbReference type="ARBA" id="ARBA00023015"/>
    </source>
</evidence>
<comment type="caution">
    <text evidence="23">The sequence shown here is derived from an EMBL/GenBank/DDBJ whole genome shotgun (WGS) entry which is preliminary data.</text>
</comment>
<evidence type="ECO:0000313" key="24">
    <source>
        <dbReference type="Proteomes" id="UP000054251"/>
    </source>
</evidence>
<dbReference type="SMART" id="SM00220">
    <property type="entry name" value="S_TKc"/>
    <property type="match status" value="1"/>
</dbReference>
<dbReference type="InterPro" id="IPR050108">
    <property type="entry name" value="CDK"/>
</dbReference>
<feature type="domain" description="Protein kinase" evidence="22">
    <location>
        <begin position="59"/>
        <end position="418"/>
    </location>
</feature>
<evidence type="ECO:0000256" key="20">
    <source>
        <dbReference type="ARBA" id="ARBA00049280"/>
    </source>
</evidence>
<comment type="catalytic activity">
    <reaction evidence="20">
        <text>[DNA-directed RNA polymerase] + ATP = phospho-[DNA-directed RNA polymerase] + ADP + H(+)</text>
        <dbReference type="Rhea" id="RHEA:10216"/>
        <dbReference type="Rhea" id="RHEA-COMP:11321"/>
        <dbReference type="Rhea" id="RHEA-COMP:11322"/>
        <dbReference type="ChEBI" id="CHEBI:15378"/>
        <dbReference type="ChEBI" id="CHEBI:30616"/>
        <dbReference type="ChEBI" id="CHEBI:43176"/>
        <dbReference type="ChEBI" id="CHEBI:68546"/>
        <dbReference type="ChEBI" id="CHEBI:456216"/>
        <dbReference type="EC" id="2.7.11.23"/>
    </reaction>
</comment>
<evidence type="ECO:0000256" key="18">
    <source>
        <dbReference type="ARBA" id="ARBA00047811"/>
    </source>
</evidence>
<evidence type="ECO:0000256" key="7">
    <source>
        <dbReference type="ARBA" id="ARBA00022679"/>
    </source>
</evidence>
<dbReference type="OrthoDB" id="6284126at2759"/>
<keyword evidence="9" id="KW-0547">Nucleotide-binding</keyword>
<protein>
    <recommendedName>
        <fullName evidence="17">Cyclin-dependent kinase 8</fullName>
        <ecNumber evidence="4">2.7.11.22</ecNumber>
        <ecNumber evidence="3">2.7.11.23</ecNumber>
    </recommendedName>
</protein>
<evidence type="ECO:0000256" key="5">
    <source>
        <dbReference type="ARBA" id="ARBA00022491"/>
    </source>
</evidence>
<keyword evidence="6" id="KW-0723">Serine/threonine-protein kinase</keyword>
<dbReference type="EC" id="2.7.11.23" evidence="3"/>
<evidence type="ECO:0000256" key="16">
    <source>
        <dbReference type="ARBA" id="ARBA00023242"/>
    </source>
</evidence>
<keyword evidence="11" id="KW-0067">ATP-binding</keyword>
<dbReference type="Proteomes" id="UP000054251">
    <property type="component" value="Unassembled WGS sequence"/>
</dbReference>
<dbReference type="FunFam" id="1.10.510.10:FF:000408">
    <property type="entry name" value="Serine/threonine-protein kinase SSN3"/>
    <property type="match status" value="1"/>
</dbReference>
<keyword evidence="12" id="KW-0460">Magnesium</keyword>
<evidence type="ECO:0000256" key="21">
    <source>
        <dbReference type="SAM" id="MobiDB-lite"/>
    </source>
</evidence>
<comment type="subcellular location">
    <subcellularLocation>
        <location evidence="1">Nucleus</location>
    </subcellularLocation>
</comment>
<dbReference type="EMBL" id="LMYN01000047">
    <property type="protein sequence ID" value="KSA01645.1"/>
    <property type="molecule type" value="Genomic_DNA"/>
</dbReference>